<keyword evidence="1" id="KW-0732">Signal</keyword>
<dbReference type="Proteomes" id="UP000324285">
    <property type="component" value="Chromosome"/>
</dbReference>
<dbReference type="EMBL" id="CP038437">
    <property type="protein sequence ID" value="QEM80907.1"/>
    <property type="molecule type" value="Genomic_DNA"/>
</dbReference>
<accession>A0A5C1NFC9</accession>
<dbReference type="OrthoDB" id="6171812at2"/>
<feature type="domain" description="Autotransporter" evidence="2">
    <location>
        <begin position="184"/>
        <end position="422"/>
    </location>
</feature>
<dbReference type="Gene3D" id="2.40.128.130">
    <property type="entry name" value="Autotransporter beta-domain"/>
    <property type="match status" value="1"/>
</dbReference>
<sequence>MVKGISVAVGTGALVASGLAQAEIGLSAGDLVQAIQSPYETEFSIDGSQAHLAFYSAARARPVSFSWDGEVLDLLTSNSFVTMINGRQMTIVLPEAGSLLELGTNAPVTIIDEDGNVIVNNRSLNTLTYDESAALAGELGLLDVDRLLRSAQVQAMGQVFSPVTNQIDLAMYPSYRGNYSRKNGVNVWTSVQGGSIEGNAVSSDYDGDSKSAVLGVDYKHDNLLVGIAAGNQELDLESDYDGRFNFGGELVAPYGAVSFFDDALVFDAVLLYQNIEGSQRNAYLLEPIDLDGERWGGQASGTLYLPQYNKSFRAGLTIGGSYLNDEVDGRYLDSKTDDFGLEIGEAFGGLKFGWDLDDGRVYGNLIYHRDISDKFDDDIDYLDNGDEDGWTVLEIGAAHQLGRNMDFNIGGRTTLGSDDVEYRSLYASLNYRF</sequence>
<evidence type="ECO:0000313" key="4">
    <source>
        <dbReference type="Proteomes" id="UP000324285"/>
    </source>
</evidence>
<dbReference type="RefSeq" id="WP_149283921.1">
    <property type="nucleotide sequence ID" value="NZ_CP038437.2"/>
</dbReference>
<dbReference type="KEGG" id="hbh:E4T21_04575"/>
<organism evidence="3 4">
    <name type="scientific">Halomonas binhaiensis</name>
    <dbReference type="NCBI Taxonomy" id="2562282"/>
    <lineage>
        <taxon>Bacteria</taxon>
        <taxon>Pseudomonadati</taxon>
        <taxon>Pseudomonadota</taxon>
        <taxon>Gammaproteobacteria</taxon>
        <taxon>Oceanospirillales</taxon>
        <taxon>Halomonadaceae</taxon>
        <taxon>Halomonas</taxon>
    </lineage>
</organism>
<feature type="chain" id="PRO_5023151276" evidence="1">
    <location>
        <begin position="23"/>
        <end position="433"/>
    </location>
</feature>
<gene>
    <name evidence="3" type="ORF">E4T21_04575</name>
</gene>
<feature type="signal peptide" evidence="1">
    <location>
        <begin position="1"/>
        <end position="22"/>
    </location>
</feature>
<reference evidence="3" key="1">
    <citation type="submission" date="2021-02" db="EMBL/GenBank/DDBJ databases">
        <title>Strain Y2R2, a novel species of the genus Halomonas.</title>
        <authorList>
            <person name="Huang H."/>
        </authorList>
    </citation>
    <scope>NUCLEOTIDE SEQUENCE</scope>
    <source>
        <strain evidence="3">Y2R2</strain>
    </source>
</reference>
<protein>
    <submittedName>
        <fullName evidence="3">Autotransporter outer membrane beta-barrel domain-containing protein</fullName>
    </submittedName>
</protein>
<evidence type="ECO:0000256" key="1">
    <source>
        <dbReference type="SAM" id="SignalP"/>
    </source>
</evidence>
<dbReference type="SUPFAM" id="SSF103515">
    <property type="entry name" value="Autotransporter"/>
    <property type="match status" value="1"/>
</dbReference>
<dbReference type="SMART" id="SM00869">
    <property type="entry name" value="Autotransporter"/>
    <property type="match status" value="1"/>
</dbReference>
<proteinExistence type="predicted"/>
<dbReference type="InterPro" id="IPR036709">
    <property type="entry name" value="Autotransporte_beta_dom_sf"/>
</dbReference>
<evidence type="ECO:0000259" key="2">
    <source>
        <dbReference type="SMART" id="SM00869"/>
    </source>
</evidence>
<dbReference type="AlphaFoldDB" id="A0A5C1NFC9"/>
<evidence type="ECO:0000313" key="3">
    <source>
        <dbReference type="EMBL" id="QEM80907.1"/>
    </source>
</evidence>
<name>A0A5C1NFC9_9GAMM</name>
<keyword evidence="4" id="KW-1185">Reference proteome</keyword>
<dbReference type="InterPro" id="IPR005546">
    <property type="entry name" value="Autotransporte_beta"/>
</dbReference>